<dbReference type="NCBIfam" id="NF033218">
    <property type="entry name" value="anchor_AmaP"/>
    <property type="match status" value="1"/>
</dbReference>
<evidence type="ECO:0008006" key="3">
    <source>
        <dbReference type="Google" id="ProtNLM"/>
    </source>
</evidence>
<sequence length="179" mass="20041">MGGFKKFLWSLMTIALIIISAILGTLALADDGVRHDLLSYLEIQNYRYVLLGVAIAILIFAIILLIDIIANQNDKREYLVEDNTGDIFITRNSLDSAVNSAVNKFMGTELTDSKVKIIKGETVEAKIKCDVFGDRDFEDLGRKIQAEVEMGLRMLTGLENANAHVQLNKAHKSQERELR</sequence>
<organism evidence="2">
    <name type="scientific">Anaerococcus vaginalis</name>
    <dbReference type="NCBI Taxonomy" id="33037"/>
    <lineage>
        <taxon>Bacteria</taxon>
        <taxon>Bacillati</taxon>
        <taxon>Bacillota</taxon>
        <taxon>Tissierellia</taxon>
        <taxon>Tissierellales</taxon>
        <taxon>Peptoniphilaceae</taxon>
        <taxon>Anaerococcus</taxon>
    </lineage>
</organism>
<protein>
    <recommendedName>
        <fullName evidence="3">Alkaline shock response membrane anchor protein AmaP</fullName>
    </recommendedName>
</protein>
<reference evidence="2" key="1">
    <citation type="submission" date="2019-11" db="EMBL/GenBank/DDBJ databases">
        <authorList>
            <person name="Feng L."/>
        </authorList>
    </citation>
    <scope>NUCLEOTIDE SEQUENCE</scope>
    <source>
        <strain evidence="2">AvaginalisLFYP127</strain>
    </source>
</reference>
<name>A0A6N2RDN6_9FIRM</name>
<dbReference type="RefSeq" id="WP_019118237.1">
    <property type="nucleotide sequence ID" value="NZ_CACRSW010000003.1"/>
</dbReference>
<dbReference type="EMBL" id="CACRSW010000003">
    <property type="protein sequence ID" value="VYS78997.1"/>
    <property type="molecule type" value="Genomic_DNA"/>
</dbReference>
<feature type="transmembrane region" description="Helical" evidence="1">
    <location>
        <begin position="48"/>
        <end position="70"/>
    </location>
</feature>
<accession>A0A6N2RDN6</accession>
<evidence type="ECO:0000313" key="2">
    <source>
        <dbReference type="EMBL" id="VYS78997.1"/>
    </source>
</evidence>
<proteinExistence type="predicted"/>
<keyword evidence="1" id="KW-0812">Transmembrane</keyword>
<dbReference type="AlphaFoldDB" id="A0A6N2RDN6"/>
<evidence type="ECO:0000256" key="1">
    <source>
        <dbReference type="SAM" id="Phobius"/>
    </source>
</evidence>
<gene>
    <name evidence="2" type="ORF">AVLFYP127_01347</name>
</gene>
<keyword evidence="1" id="KW-1133">Transmembrane helix</keyword>
<feature type="transmembrane region" description="Helical" evidence="1">
    <location>
        <begin position="7"/>
        <end position="28"/>
    </location>
</feature>
<keyword evidence="1" id="KW-0472">Membrane</keyword>